<dbReference type="PANTHER" id="PTHR40618:SF1">
    <property type="entry name" value="B-ZIP TRANSCRIPTION FACTOR (EUROFUNG)"/>
    <property type="match status" value="1"/>
</dbReference>
<feature type="compositionally biased region" description="Polar residues" evidence="1">
    <location>
        <begin position="296"/>
        <end position="306"/>
    </location>
</feature>
<keyword evidence="3" id="KW-1185">Reference proteome</keyword>
<feature type="region of interest" description="Disordered" evidence="1">
    <location>
        <begin position="285"/>
        <end position="306"/>
    </location>
</feature>
<reference evidence="2" key="2">
    <citation type="journal article" date="2023" name="IMA Fungus">
        <title>Comparative genomic study of the Penicillium genus elucidates a diverse pangenome and 15 lateral gene transfer events.</title>
        <authorList>
            <person name="Petersen C."/>
            <person name="Sorensen T."/>
            <person name="Nielsen M.R."/>
            <person name="Sondergaard T.E."/>
            <person name="Sorensen J.L."/>
            <person name="Fitzpatrick D.A."/>
            <person name="Frisvad J.C."/>
            <person name="Nielsen K.L."/>
        </authorList>
    </citation>
    <scope>NUCLEOTIDE SEQUENCE</scope>
    <source>
        <strain evidence="2">IBT 29677</strain>
    </source>
</reference>
<dbReference type="Gene3D" id="1.20.5.170">
    <property type="match status" value="1"/>
</dbReference>
<dbReference type="GeneID" id="81376911"/>
<dbReference type="InterPro" id="IPR046347">
    <property type="entry name" value="bZIP_sf"/>
</dbReference>
<evidence type="ECO:0000256" key="1">
    <source>
        <dbReference type="SAM" id="MobiDB-lite"/>
    </source>
</evidence>
<evidence type="ECO:0008006" key="4">
    <source>
        <dbReference type="Google" id="ProtNLM"/>
    </source>
</evidence>
<dbReference type="PANTHER" id="PTHR40618">
    <property type="entry name" value="B-ZIP TRANSCRIPTION FACTOR (EUROFUNG)-RELATED"/>
    <property type="match status" value="1"/>
</dbReference>
<evidence type="ECO:0000313" key="2">
    <source>
        <dbReference type="EMBL" id="KAJ5376408.1"/>
    </source>
</evidence>
<comment type="caution">
    <text evidence="2">The sequence shown here is derived from an EMBL/GenBank/DDBJ whole genome shotgun (WGS) entry which is preliminary data.</text>
</comment>
<organism evidence="2 3">
    <name type="scientific">Penicillium cosmopolitanum</name>
    <dbReference type="NCBI Taxonomy" id="1131564"/>
    <lineage>
        <taxon>Eukaryota</taxon>
        <taxon>Fungi</taxon>
        <taxon>Dikarya</taxon>
        <taxon>Ascomycota</taxon>
        <taxon>Pezizomycotina</taxon>
        <taxon>Eurotiomycetes</taxon>
        <taxon>Eurotiomycetidae</taxon>
        <taxon>Eurotiales</taxon>
        <taxon>Aspergillaceae</taxon>
        <taxon>Penicillium</taxon>
    </lineage>
</organism>
<protein>
    <recommendedName>
        <fullName evidence="4">BZIP domain-containing protein</fullName>
    </recommendedName>
</protein>
<name>A0A9W9SHR2_9EURO</name>
<gene>
    <name evidence="2" type="ORF">N7509_013294</name>
</gene>
<dbReference type="GO" id="GO:0003700">
    <property type="term" value="F:DNA-binding transcription factor activity"/>
    <property type="evidence" value="ECO:0007669"/>
    <property type="project" value="InterPro"/>
</dbReference>
<proteinExistence type="predicted"/>
<dbReference type="OrthoDB" id="3555317at2759"/>
<accession>A0A9W9SHR2</accession>
<dbReference type="SUPFAM" id="SSF57959">
    <property type="entry name" value="Leucine zipper domain"/>
    <property type="match status" value="1"/>
</dbReference>
<dbReference type="RefSeq" id="XP_056481438.1">
    <property type="nucleotide sequence ID" value="XM_056637931.1"/>
</dbReference>
<reference evidence="2" key="1">
    <citation type="submission" date="2022-12" db="EMBL/GenBank/DDBJ databases">
        <authorList>
            <person name="Petersen C."/>
        </authorList>
    </citation>
    <scope>NUCLEOTIDE SEQUENCE</scope>
    <source>
        <strain evidence="2">IBT 29677</strain>
    </source>
</reference>
<dbReference type="AlphaFoldDB" id="A0A9W9SHR2"/>
<evidence type="ECO:0000313" key="3">
    <source>
        <dbReference type="Proteomes" id="UP001147747"/>
    </source>
</evidence>
<sequence>MLLNYKKRKTQIRLAQQAYRERKESTIASLNDRIHHLEGLVEQMSTTFLSLSDDLVKSGALALAPDLAQTIQRSTKHFLSLTNQAVSIVDGGPGRVETDSYLLPPDPTLHIRNAFASAEAKGNLADGTIIPTHYSPLLSFRSDNTTTRKSVESGFVNRLRLACLKVGYKCLTDPTSRPQTIEQRFGLPLGKVTRQRLSHILQTLLQNGLHIHSGELEVPFFGIGGAGSHYIDYRRDYITENIIDRQKSIDATNQQFAHEMQDAWFDCYDVEGYLKERGIFPVNTSEHPAEARPYSASRSDNNGELQDGQNCLTISQKAQQYGTTAKFVEERTLIQHAIFVLDALLDFLSWK</sequence>
<dbReference type="CDD" id="cd14688">
    <property type="entry name" value="bZIP_YAP"/>
    <property type="match status" value="1"/>
</dbReference>
<dbReference type="EMBL" id="JAPZBU010000012">
    <property type="protein sequence ID" value="KAJ5376408.1"/>
    <property type="molecule type" value="Genomic_DNA"/>
</dbReference>
<dbReference type="Proteomes" id="UP001147747">
    <property type="component" value="Unassembled WGS sequence"/>
</dbReference>